<evidence type="ECO:0000256" key="4">
    <source>
        <dbReference type="ARBA" id="ARBA00022490"/>
    </source>
</evidence>
<evidence type="ECO:0000313" key="10">
    <source>
        <dbReference type="EMBL" id="VUG19272.1"/>
    </source>
</evidence>
<name>A0A7D9D294_DEKBR</name>
<protein>
    <submittedName>
        <fullName evidence="10">DEBR0S4_14664g1_1</fullName>
    </submittedName>
</protein>
<dbReference type="GO" id="GO:0005737">
    <property type="term" value="C:cytoplasm"/>
    <property type="evidence" value="ECO:0007669"/>
    <property type="project" value="UniProtKB-SubCell"/>
</dbReference>
<dbReference type="InterPro" id="IPR013734">
    <property type="entry name" value="TF_Nrm1/Whi5"/>
</dbReference>
<evidence type="ECO:0000256" key="5">
    <source>
        <dbReference type="ARBA" id="ARBA00022491"/>
    </source>
</evidence>
<comment type="similarity">
    <text evidence="3">Belongs to the WHI5/NRM1 family.</text>
</comment>
<evidence type="ECO:0000256" key="9">
    <source>
        <dbReference type="SAM" id="MobiDB-lite"/>
    </source>
</evidence>
<dbReference type="AlphaFoldDB" id="A0A7D9D294"/>
<sequence length="389" mass="43013">MITGRYALAPVSESKLNSNNFSQNCIRSFAGDTKDLKHRTNHHNMTLRRSMTVGLGEEDLVYKRARTTPRQEKARILKMRLQLAYFKVKTNQTDVPIHRLRFPKEGDNSLTGTYSSPQSPTRGAAESGKGMDALSDLLAASSPLLKKSSHKLHRKANTISVSRNTGLPPTFEESVLRRSNVSRTLNPRTQRHGKLENVVARRSSRISQHSAFKRSEHITYGSRRIGLTLPTPFLHQSFSSKTSPSRFVISPNCATTHTGKDNFLLPGVSSTLPPIPVSQLSDTRSARPARQLNLLNSEGNATCHQKRHSASEALHYKDIGQDADATIPQNTSSLIMSTPTKIPKIVPTSILDKDKAVDQDETQIQSPLRVLSTPSSIGAAKCLLQLARR</sequence>
<dbReference type="Pfam" id="PF08528">
    <property type="entry name" value="Whi5"/>
    <property type="match status" value="1"/>
</dbReference>
<dbReference type="EMBL" id="CABFWN010000004">
    <property type="protein sequence ID" value="VUG19272.1"/>
    <property type="molecule type" value="Genomic_DNA"/>
</dbReference>
<comment type="subcellular location">
    <subcellularLocation>
        <location evidence="2">Cytoplasm</location>
    </subcellularLocation>
    <subcellularLocation>
        <location evidence="1">Nucleus</location>
    </subcellularLocation>
</comment>
<evidence type="ECO:0000256" key="3">
    <source>
        <dbReference type="ARBA" id="ARBA00006922"/>
    </source>
</evidence>
<evidence type="ECO:0000256" key="2">
    <source>
        <dbReference type="ARBA" id="ARBA00004496"/>
    </source>
</evidence>
<evidence type="ECO:0000256" key="1">
    <source>
        <dbReference type="ARBA" id="ARBA00004123"/>
    </source>
</evidence>
<feature type="compositionally biased region" description="Polar residues" evidence="9">
    <location>
        <begin position="108"/>
        <end position="121"/>
    </location>
</feature>
<feature type="region of interest" description="Disordered" evidence="9">
    <location>
        <begin position="100"/>
        <end position="129"/>
    </location>
</feature>
<reference evidence="10 11" key="1">
    <citation type="submission" date="2019-07" db="EMBL/GenBank/DDBJ databases">
        <authorList>
            <person name="Friedrich A."/>
            <person name="Schacherer J."/>
        </authorList>
    </citation>
    <scope>NUCLEOTIDE SEQUENCE [LARGE SCALE GENOMIC DNA]</scope>
</reference>
<keyword evidence="4" id="KW-0963">Cytoplasm</keyword>
<accession>A0A7D9D294</accession>
<keyword evidence="11" id="KW-1185">Reference proteome</keyword>
<keyword evidence="8" id="KW-0539">Nucleus</keyword>
<keyword evidence="5" id="KW-0678">Repressor</keyword>
<evidence type="ECO:0000313" key="11">
    <source>
        <dbReference type="Proteomes" id="UP000478008"/>
    </source>
</evidence>
<evidence type="ECO:0000256" key="7">
    <source>
        <dbReference type="ARBA" id="ARBA00023163"/>
    </source>
</evidence>
<feature type="region of interest" description="Disordered" evidence="9">
    <location>
        <begin position="148"/>
        <end position="173"/>
    </location>
</feature>
<dbReference type="Proteomes" id="UP000478008">
    <property type="component" value="Unassembled WGS sequence"/>
</dbReference>
<keyword evidence="6" id="KW-0805">Transcription regulation</keyword>
<feature type="compositionally biased region" description="Polar residues" evidence="9">
    <location>
        <begin position="157"/>
        <end position="167"/>
    </location>
</feature>
<dbReference type="GO" id="GO:0005634">
    <property type="term" value="C:nucleus"/>
    <property type="evidence" value="ECO:0007669"/>
    <property type="project" value="UniProtKB-SubCell"/>
</dbReference>
<gene>
    <name evidence="10" type="ORF">DEBR0S4_14664G</name>
</gene>
<evidence type="ECO:0000256" key="8">
    <source>
        <dbReference type="ARBA" id="ARBA00023242"/>
    </source>
</evidence>
<organism evidence="10 11">
    <name type="scientific">Dekkera bruxellensis</name>
    <name type="common">Brettanomyces custersii</name>
    <dbReference type="NCBI Taxonomy" id="5007"/>
    <lineage>
        <taxon>Eukaryota</taxon>
        <taxon>Fungi</taxon>
        <taxon>Dikarya</taxon>
        <taxon>Ascomycota</taxon>
        <taxon>Saccharomycotina</taxon>
        <taxon>Pichiomycetes</taxon>
        <taxon>Pichiales</taxon>
        <taxon>Pichiaceae</taxon>
        <taxon>Brettanomyces</taxon>
    </lineage>
</organism>
<evidence type="ECO:0000256" key="6">
    <source>
        <dbReference type="ARBA" id="ARBA00023015"/>
    </source>
</evidence>
<keyword evidence="7" id="KW-0804">Transcription</keyword>
<proteinExistence type="inferred from homology"/>